<dbReference type="EMBL" id="JAUCMX010000001">
    <property type="protein sequence ID" value="KAK3557691.1"/>
    <property type="molecule type" value="Genomic_DNA"/>
</dbReference>
<name>A0AAE0VER2_9TELE</name>
<feature type="compositionally biased region" description="Polar residues" evidence="1">
    <location>
        <begin position="18"/>
        <end position="27"/>
    </location>
</feature>
<evidence type="ECO:0000313" key="3">
    <source>
        <dbReference type="Proteomes" id="UP001274896"/>
    </source>
</evidence>
<reference evidence="2" key="1">
    <citation type="submission" date="2023-06" db="EMBL/GenBank/DDBJ databases">
        <title>Male Hemibagrus guttatus genome.</title>
        <authorList>
            <person name="Bian C."/>
        </authorList>
    </citation>
    <scope>NUCLEOTIDE SEQUENCE</scope>
    <source>
        <strain evidence="2">Male_cb2023</strain>
        <tissue evidence="2">Muscle</tissue>
    </source>
</reference>
<keyword evidence="3" id="KW-1185">Reference proteome</keyword>
<comment type="caution">
    <text evidence="2">The sequence shown here is derived from an EMBL/GenBank/DDBJ whole genome shotgun (WGS) entry which is preliminary data.</text>
</comment>
<feature type="compositionally biased region" description="Polar residues" evidence="1">
    <location>
        <begin position="34"/>
        <end position="48"/>
    </location>
</feature>
<dbReference type="Proteomes" id="UP001274896">
    <property type="component" value="Unassembled WGS sequence"/>
</dbReference>
<evidence type="ECO:0000256" key="1">
    <source>
        <dbReference type="SAM" id="MobiDB-lite"/>
    </source>
</evidence>
<evidence type="ECO:0000313" key="2">
    <source>
        <dbReference type="EMBL" id="KAK3557691.1"/>
    </source>
</evidence>
<gene>
    <name evidence="2" type="ORF">QTP70_033727</name>
</gene>
<sequence length="103" mass="11468">MIFLIVTLHKRRKMQDPKTMTQTSGETNGDHENNPNVLPLQSTQTANLPESAYQRLDPKTNQSDSVYQSLNITGNQSDSVYCSLNLTSNQSDSGYGNMNLNTN</sequence>
<feature type="region of interest" description="Disordered" evidence="1">
    <location>
        <begin position="11"/>
        <end position="65"/>
    </location>
</feature>
<organism evidence="2 3">
    <name type="scientific">Hemibagrus guttatus</name>
    <dbReference type="NCBI Taxonomy" id="175788"/>
    <lineage>
        <taxon>Eukaryota</taxon>
        <taxon>Metazoa</taxon>
        <taxon>Chordata</taxon>
        <taxon>Craniata</taxon>
        <taxon>Vertebrata</taxon>
        <taxon>Euteleostomi</taxon>
        <taxon>Actinopterygii</taxon>
        <taxon>Neopterygii</taxon>
        <taxon>Teleostei</taxon>
        <taxon>Ostariophysi</taxon>
        <taxon>Siluriformes</taxon>
        <taxon>Bagridae</taxon>
        <taxon>Hemibagrus</taxon>
    </lineage>
</organism>
<proteinExistence type="predicted"/>
<accession>A0AAE0VER2</accession>
<protein>
    <submittedName>
        <fullName evidence="2">Uncharacterized protein</fullName>
    </submittedName>
</protein>
<dbReference type="AlphaFoldDB" id="A0AAE0VER2"/>